<evidence type="ECO:0000259" key="1">
    <source>
        <dbReference type="PROSITE" id="PS51725"/>
    </source>
</evidence>
<dbReference type="RefSeq" id="WP_184935630.1">
    <property type="nucleotide sequence ID" value="NZ_JACHJV010000001.1"/>
</dbReference>
<dbReference type="PROSITE" id="PS51725">
    <property type="entry name" value="ABM"/>
    <property type="match status" value="1"/>
</dbReference>
<dbReference type="Gene3D" id="3.30.70.100">
    <property type="match status" value="1"/>
</dbReference>
<keyword evidence="3" id="KW-1185">Reference proteome</keyword>
<keyword evidence="2" id="KW-0560">Oxidoreductase</keyword>
<reference evidence="2 3" key="1">
    <citation type="submission" date="2020-08" db="EMBL/GenBank/DDBJ databases">
        <title>Sequencing the genomes of 1000 actinobacteria strains.</title>
        <authorList>
            <person name="Klenk H.-P."/>
        </authorList>
    </citation>
    <scope>NUCLEOTIDE SEQUENCE [LARGE SCALE GENOMIC DNA]</scope>
    <source>
        <strain evidence="2 3">DSM 41654</strain>
    </source>
</reference>
<dbReference type="Proteomes" id="UP000540506">
    <property type="component" value="Unassembled WGS sequence"/>
</dbReference>
<name>A0A7W7R174_KITKI</name>
<proteinExistence type="predicted"/>
<dbReference type="Pfam" id="PF03992">
    <property type="entry name" value="ABM"/>
    <property type="match status" value="1"/>
</dbReference>
<dbReference type="InterPro" id="IPR011008">
    <property type="entry name" value="Dimeric_a/b-barrel"/>
</dbReference>
<comment type="caution">
    <text evidence="2">The sequence shown here is derived from an EMBL/GenBank/DDBJ whole genome shotgun (WGS) entry which is preliminary data.</text>
</comment>
<feature type="domain" description="ABM" evidence="1">
    <location>
        <begin position="5"/>
        <end position="95"/>
    </location>
</feature>
<dbReference type="GO" id="GO:0004497">
    <property type="term" value="F:monooxygenase activity"/>
    <property type="evidence" value="ECO:0007669"/>
    <property type="project" value="UniProtKB-KW"/>
</dbReference>
<dbReference type="AlphaFoldDB" id="A0A7W7R174"/>
<sequence length="106" mass="11801">MSNGFGLVVRFELRDQEATAGFDDLVARTLPGIKEHEAGTLAYVVHSVPGEPNVRVFYELYADRAAFDAHERQPHTVHFLAEREQYLSTVQVIFLQAETGKGPVTA</sequence>
<evidence type="ECO:0000313" key="3">
    <source>
        <dbReference type="Proteomes" id="UP000540506"/>
    </source>
</evidence>
<evidence type="ECO:0000313" key="2">
    <source>
        <dbReference type="EMBL" id="MBB4923559.1"/>
    </source>
</evidence>
<dbReference type="SUPFAM" id="SSF54909">
    <property type="entry name" value="Dimeric alpha+beta barrel"/>
    <property type="match status" value="1"/>
</dbReference>
<dbReference type="InterPro" id="IPR007138">
    <property type="entry name" value="ABM_dom"/>
</dbReference>
<accession>A0A7W7R174</accession>
<keyword evidence="2" id="KW-0503">Monooxygenase</keyword>
<gene>
    <name evidence="2" type="ORF">FHR34_002552</name>
</gene>
<protein>
    <submittedName>
        <fullName evidence="2">Quinol monooxygenase YgiN</fullName>
    </submittedName>
</protein>
<organism evidence="2 3">
    <name type="scientific">Kitasatospora kifunensis</name>
    <name type="common">Streptomyces kifunensis</name>
    <dbReference type="NCBI Taxonomy" id="58351"/>
    <lineage>
        <taxon>Bacteria</taxon>
        <taxon>Bacillati</taxon>
        <taxon>Actinomycetota</taxon>
        <taxon>Actinomycetes</taxon>
        <taxon>Kitasatosporales</taxon>
        <taxon>Streptomycetaceae</taxon>
        <taxon>Kitasatospora</taxon>
    </lineage>
</organism>
<dbReference type="EMBL" id="JACHJV010000001">
    <property type="protein sequence ID" value="MBB4923559.1"/>
    <property type="molecule type" value="Genomic_DNA"/>
</dbReference>